<dbReference type="SUPFAM" id="SSF56601">
    <property type="entry name" value="beta-lactamase/transpeptidase-like"/>
    <property type="match status" value="1"/>
</dbReference>
<dbReference type="InterPro" id="IPR001460">
    <property type="entry name" value="PCN-bd_Tpept"/>
</dbReference>
<dbReference type="GO" id="GO:0046677">
    <property type="term" value="P:response to antibiotic"/>
    <property type="evidence" value="ECO:0007669"/>
    <property type="project" value="InterPro"/>
</dbReference>
<dbReference type="RefSeq" id="WP_152265401.1">
    <property type="nucleotide sequence ID" value="NZ_VOKX01000108.1"/>
</dbReference>
<dbReference type="Proteomes" id="UP000327000">
    <property type="component" value="Unassembled WGS sequence"/>
</dbReference>
<dbReference type="InterPro" id="IPR012338">
    <property type="entry name" value="Beta-lactam/transpept-like"/>
</dbReference>
<feature type="compositionally biased region" description="Basic and acidic residues" evidence="1">
    <location>
        <begin position="209"/>
        <end position="218"/>
    </location>
</feature>
<evidence type="ECO:0000259" key="3">
    <source>
        <dbReference type="Pfam" id="PF05223"/>
    </source>
</evidence>
<evidence type="ECO:0000256" key="1">
    <source>
        <dbReference type="SAM" id="MobiDB-lite"/>
    </source>
</evidence>
<dbReference type="PANTHER" id="PTHR30627:SF24">
    <property type="entry name" value="PENICILLIN-BINDING PROTEIN 4B"/>
    <property type="match status" value="1"/>
</dbReference>
<accession>A0A5N5W0Y7</accession>
<proteinExistence type="predicted"/>
<dbReference type="GO" id="GO:0005886">
    <property type="term" value="C:plasma membrane"/>
    <property type="evidence" value="ECO:0007669"/>
    <property type="project" value="TreeGrafter"/>
</dbReference>
<dbReference type="AlphaFoldDB" id="A0A5N5W0Y7"/>
<comment type="caution">
    <text evidence="4">The sequence shown here is derived from an EMBL/GenBank/DDBJ whole genome shotgun (WGS) entry which is preliminary data.</text>
</comment>
<protein>
    <submittedName>
        <fullName evidence="4">Penicillin-binding protein</fullName>
    </submittedName>
</protein>
<dbReference type="GO" id="GO:0071972">
    <property type="term" value="F:peptidoglycan L,D-transpeptidase activity"/>
    <property type="evidence" value="ECO:0007669"/>
    <property type="project" value="TreeGrafter"/>
</dbReference>
<dbReference type="InterPro" id="IPR007887">
    <property type="entry name" value="MecA_N"/>
</dbReference>
<dbReference type="GO" id="GO:0008658">
    <property type="term" value="F:penicillin binding"/>
    <property type="evidence" value="ECO:0007669"/>
    <property type="project" value="InterPro"/>
</dbReference>
<evidence type="ECO:0000313" key="5">
    <source>
        <dbReference type="Proteomes" id="UP000327000"/>
    </source>
</evidence>
<name>A0A5N5W0Y7_STRMB</name>
<dbReference type="Gene3D" id="3.40.710.10">
    <property type="entry name" value="DD-peptidase/beta-lactamase superfamily"/>
    <property type="match status" value="1"/>
</dbReference>
<dbReference type="PANTHER" id="PTHR30627">
    <property type="entry name" value="PEPTIDOGLYCAN D,D-TRANSPEPTIDASE"/>
    <property type="match status" value="1"/>
</dbReference>
<keyword evidence="5" id="KW-1185">Reference proteome</keyword>
<sequence length="554" mass="56754">MRAGAKAVVAAVAATVLGGAGYAAYAWVDDVGRSTRREAAPARTGPPTAPEVERAARDFLAAWSRGDVEEAAGLTDNAPAASAALTGYRDDAHVRKATFRQGAATGTEVPFTVTAEIAYKGHATTWTYPSKLGVVRGRTSGRALVDWRPAVLHPRLTAGETLTTGPALGSAVAVTDRAGKPLDATAYPSLAGILPELRKRFGEKAVDGRPRVEVRAERPGGGGGQGAAAGRESSAGQGSEKVLHVVAEGGKAVIRTTLDAAAQRAAEAAVAARNEASVVAVRPSTGEILAVADSGARRAGFNAALLGRTAPGSTMKIVTAALLLERGRARPDLPLPCPRYATYGKQFHNVERSENPGATFAQDFATSCNTAFVSLAGRIADDDLAAEARDVFGIGGEDWQTGVTTFDGRIPPDTGAGKAAAMIGQGTVQMNPLTMASIAATVRDGAFRQPHLVDPERFGLQQAHAARPLPPAVARQLRGMMRLTAVSGTGRAAMSGLGGDIGAKTGSAEIDGQPQPNGWFAAYRDDMAAAAVVPRGGHGGDTAGPVVAAVLRTG</sequence>
<feature type="region of interest" description="Disordered" evidence="1">
    <location>
        <begin position="209"/>
        <end position="239"/>
    </location>
</feature>
<feature type="domain" description="Penicillin-binding protein transpeptidase" evidence="2">
    <location>
        <begin position="277"/>
        <end position="551"/>
    </location>
</feature>
<evidence type="ECO:0000259" key="2">
    <source>
        <dbReference type="Pfam" id="PF00905"/>
    </source>
</evidence>
<dbReference type="Pfam" id="PF00905">
    <property type="entry name" value="Transpeptidase"/>
    <property type="match status" value="1"/>
</dbReference>
<dbReference type="Pfam" id="PF05223">
    <property type="entry name" value="MecA_N"/>
    <property type="match status" value="1"/>
</dbReference>
<organism evidence="4 5">
    <name type="scientific">Streptomyces mobaraensis</name>
    <name type="common">Streptoverticillium mobaraense</name>
    <dbReference type="NCBI Taxonomy" id="35621"/>
    <lineage>
        <taxon>Bacteria</taxon>
        <taxon>Bacillati</taxon>
        <taxon>Actinomycetota</taxon>
        <taxon>Actinomycetes</taxon>
        <taxon>Kitasatosporales</taxon>
        <taxon>Streptomycetaceae</taxon>
        <taxon>Streptomyces</taxon>
    </lineage>
</organism>
<dbReference type="EMBL" id="VOKX01000108">
    <property type="protein sequence ID" value="KAB7835372.1"/>
    <property type="molecule type" value="Genomic_DNA"/>
</dbReference>
<dbReference type="OrthoDB" id="5241017at2"/>
<feature type="domain" description="NTF2-like N-terminal transpeptidase" evidence="3">
    <location>
        <begin position="53"/>
        <end position="159"/>
    </location>
</feature>
<gene>
    <name evidence="4" type="ORF">FRZ00_27495</name>
</gene>
<dbReference type="GO" id="GO:0071555">
    <property type="term" value="P:cell wall organization"/>
    <property type="evidence" value="ECO:0007669"/>
    <property type="project" value="TreeGrafter"/>
</dbReference>
<feature type="compositionally biased region" description="Low complexity" evidence="1">
    <location>
        <begin position="228"/>
        <end position="239"/>
    </location>
</feature>
<dbReference type="InterPro" id="IPR050515">
    <property type="entry name" value="Beta-lactam/transpept"/>
</dbReference>
<evidence type="ECO:0000313" key="4">
    <source>
        <dbReference type="EMBL" id="KAB7835372.1"/>
    </source>
</evidence>
<reference evidence="4 5" key="1">
    <citation type="journal article" date="2019" name="Microb. Cell Fact.">
        <title>Exploring novel herbicidin analogues by transcriptional regulator overexpression and MS/MS molecular networking.</title>
        <authorList>
            <person name="Shi Y."/>
            <person name="Gu R."/>
            <person name="Li Y."/>
            <person name="Wang X."/>
            <person name="Ren W."/>
            <person name="Li X."/>
            <person name="Wang L."/>
            <person name="Xie Y."/>
            <person name="Hong B."/>
        </authorList>
    </citation>
    <scope>NUCLEOTIDE SEQUENCE [LARGE SCALE GENOMIC DNA]</scope>
    <source>
        <strain evidence="4 5">US-43</strain>
    </source>
</reference>